<evidence type="ECO:0000313" key="1">
    <source>
        <dbReference type="EMBL" id="CAI9166965.1"/>
    </source>
</evidence>
<sequence length="101" mass="11560">MLQVLLLITMIMLSVKGQFLLLFGWFCFVFLFCQHCVAYGILVLQPGIEHGPPALKAQSLNREEIIVLERLYDLLFERKHTCVKQTASNMGPHKNKPGFII</sequence>
<reference evidence="1" key="1">
    <citation type="submission" date="2023-04" db="EMBL/GenBank/DDBJ databases">
        <authorList>
            <consortium name="ELIXIR-Norway"/>
        </authorList>
    </citation>
    <scope>NUCLEOTIDE SEQUENCE [LARGE SCALE GENOMIC DNA]</scope>
</reference>
<accession>A0ABN8YZD9</accession>
<dbReference type="Proteomes" id="UP001176941">
    <property type="component" value="Chromosome 26"/>
</dbReference>
<dbReference type="EMBL" id="OX459962">
    <property type="protein sequence ID" value="CAI9166965.1"/>
    <property type="molecule type" value="Genomic_DNA"/>
</dbReference>
<protein>
    <submittedName>
        <fullName evidence="1">Uncharacterized protein</fullName>
    </submittedName>
</protein>
<proteinExistence type="predicted"/>
<evidence type="ECO:0000313" key="2">
    <source>
        <dbReference type="Proteomes" id="UP001176941"/>
    </source>
</evidence>
<keyword evidence="2" id="KW-1185">Reference proteome</keyword>
<gene>
    <name evidence="1" type="ORF">MRATA1EN1_LOCUS15927</name>
</gene>
<organism evidence="1 2">
    <name type="scientific">Rangifer tarandus platyrhynchus</name>
    <name type="common">Svalbard reindeer</name>
    <dbReference type="NCBI Taxonomy" id="3082113"/>
    <lineage>
        <taxon>Eukaryota</taxon>
        <taxon>Metazoa</taxon>
        <taxon>Chordata</taxon>
        <taxon>Craniata</taxon>
        <taxon>Vertebrata</taxon>
        <taxon>Euteleostomi</taxon>
        <taxon>Mammalia</taxon>
        <taxon>Eutheria</taxon>
        <taxon>Laurasiatheria</taxon>
        <taxon>Artiodactyla</taxon>
        <taxon>Ruminantia</taxon>
        <taxon>Pecora</taxon>
        <taxon>Cervidae</taxon>
        <taxon>Odocoileinae</taxon>
        <taxon>Rangifer</taxon>
    </lineage>
</organism>
<name>A0ABN8YZD9_RANTA</name>